<feature type="domain" description="Protein kinase" evidence="2">
    <location>
        <begin position="1"/>
        <end position="87"/>
    </location>
</feature>
<feature type="compositionally biased region" description="Polar residues" evidence="1">
    <location>
        <begin position="156"/>
        <end position="165"/>
    </location>
</feature>
<dbReference type="OrthoDB" id="3256376at2759"/>
<dbReference type="SUPFAM" id="SSF56112">
    <property type="entry name" value="Protein kinase-like (PK-like)"/>
    <property type="match status" value="1"/>
</dbReference>
<protein>
    <submittedName>
        <fullName evidence="3">(Mediterranean fruit fly) hypothetical protein</fullName>
    </submittedName>
</protein>
<gene>
    <name evidence="3" type="ORF">CCAP1982_LOCUS21194</name>
</gene>
<organism evidence="3 4">
    <name type="scientific">Ceratitis capitata</name>
    <name type="common">Mediterranean fruit fly</name>
    <name type="synonym">Tephritis capitata</name>
    <dbReference type="NCBI Taxonomy" id="7213"/>
    <lineage>
        <taxon>Eukaryota</taxon>
        <taxon>Metazoa</taxon>
        <taxon>Ecdysozoa</taxon>
        <taxon>Arthropoda</taxon>
        <taxon>Hexapoda</taxon>
        <taxon>Insecta</taxon>
        <taxon>Pterygota</taxon>
        <taxon>Neoptera</taxon>
        <taxon>Endopterygota</taxon>
        <taxon>Diptera</taxon>
        <taxon>Brachycera</taxon>
        <taxon>Muscomorpha</taxon>
        <taxon>Tephritoidea</taxon>
        <taxon>Tephritidae</taxon>
        <taxon>Ceratitis</taxon>
        <taxon>Ceratitis</taxon>
    </lineage>
</organism>
<dbReference type="AlphaFoldDB" id="A0A811VDN7"/>
<dbReference type="PROSITE" id="PS50011">
    <property type="entry name" value="PROTEIN_KINASE_DOM"/>
    <property type="match status" value="1"/>
</dbReference>
<dbReference type="Gene3D" id="1.10.510.10">
    <property type="entry name" value="Transferase(Phosphotransferase) domain 1"/>
    <property type="match status" value="1"/>
</dbReference>
<dbReference type="GO" id="GO:0007169">
    <property type="term" value="P:cell surface receptor protein tyrosine kinase signaling pathway"/>
    <property type="evidence" value="ECO:0007669"/>
    <property type="project" value="TreeGrafter"/>
</dbReference>
<dbReference type="Pfam" id="PF07714">
    <property type="entry name" value="PK_Tyr_Ser-Thr"/>
    <property type="match status" value="1"/>
</dbReference>
<sequence length="165" mass="19164">MTHQVYTTQSDVWSYGILLYEIVTLGSTPYPSTPTNRLLNLLKSGYRMERPKNCGPEFYNLMYACWNVNPCERPTFSEIIKILNDFLLDEPERHGTLLGLPNMECYKLIRLSSSFGHKNVYIDTRLVEILKSMEQCASRLLNLHKEEQPKQEIEETPQSSPDDDK</sequence>
<dbReference type="InterPro" id="IPR011009">
    <property type="entry name" value="Kinase-like_dom_sf"/>
</dbReference>
<dbReference type="GO" id="GO:0043235">
    <property type="term" value="C:receptor complex"/>
    <property type="evidence" value="ECO:0007669"/>
    <property type="project" value="TreeGrafter"/>
</dbReference>
<name>A0A811VDN7_CERCA</name>
<evidence type="ECO:0000313" key="4">
    <source>
        <dbReference type="Proteomes" id="UP000606786"/>
    </source>
</evidence>
<dbReference type="InterPro" id="IPR050122">
    <property type="entry name" value="RTK"/>
</dbReference>
<dbReference type="SMART" id="SM00219">
    <property type="entry name" value="TyrKc"/>
    <property type="match status" value="1"/>
</dbReference>
<dbReference type="Proteomes" id="UP000606786">
    <property type="component" value="Unassembled WGS sequence"/>
</dbReference>
<evidence type="ECO:0000256" key="1">
    <source>
        <dbReference type="SAM" id="MobiDB-lite"/>
    </source>
</evidence>
<feature type="region of interest" description="Disordered" evidence="1">
    <location>
        <begin position="146"/>
        <end position="165"/>
    </location>
</feature>
<dbReference type="GO" id="GO:0004714">
    <property type="term" value="F:transmembrane receptor protein tyrosine kinase activity"/>
    <property type="evidence" value="ECO:0007669"/>
    <property type="project" value="TreeGrafter"/>
</dbReference>
<accession>A0A811VDN7</accession>
<dbReference type="EMBL" id="CAJHJT010000056">
    <property type="protein sequence ID" value="CAD7013121.1"/>
    <property type="molecule type" value="Genomic_DNA"/>
</dbReference>
<evidence type="ECO:0000313" key="3">
    <source>
        <dbReference type="EMBL" id="CAD7013121.1"/>
    </source>
</evidence>
<proteinExistence type="predicted"/>
<comment type="caution">
    <text evidence="3">The sequence shown here is derived from an EMBL/GenBank/DDBJ whole genome shotgun (WGS) entry which is preliminary data.</text>
</comment>
<dbReference type="InterPro" id="IPR020635">
    <property type="entry name" value="Tyr_kinase_cat_dom"/>
</dbReference>
<evidence type="ECO:0000259" key="2">
    <source>
        <dbReference type="PROSITE" id="PS50011"/>
    </source>
</evidence>
<keyword evidence="4" id="KW-1185">Reference proteome</keyword>
<dbReference type="PRINTS" id="PR00109">
    <property type="entry name" value="TYRKINASE"/>
</dbReference>
<dbReference type="InterPro" id="IPR001245">
    <property type="entry name" value="Ser-Thr/Tyr_kinase_cat_dom"/>
</dbReference>
<dbReference type="PANTHER" id="PTHR24416:SF620">
    <property type="entry name" value="TYROSINE-PROTEIN KINASE RECEPTOR TORSO"/>
    <property type="match status" value="1"/>
</dbReference>
<dbReference type="PANTHER" id="PTHR24416">
    <property type="entry name" value="TYROSINE-PROTEIN KINASE RECEPTOR"/>
    <property type="match status" value="1"/>
</dbReference>
<dbReference type="GO" id="GO:0005524">
    <property type="term" value="F:ATP binding"/>
    <property type="evidence" value="ECO:0007669"/>
    <property type="project" value="InterPro"/>
</dbReference>
<dbReference type="InterPro" id="IPR000719">
    <property type="entry name" value="Prot_kinase_dom"/>
</dbReference>
<dbReference type="GO" id="GO:0005886">
    <property type="term" value="C:plasma membrane"/>
    <property type="evidence" value="ECO:0007669"/>
    <property type="project" value="TreeGrafter"/>
</dbReference>
<dbReference type="FunFam" id="1.10.510.10:FF:001927">
    <property type="entry name" value="Receptor protein-tyrosine kinase"/>
    <property type="match status" value="1"/>
</dbReference>
<reference evidence="3" key="1">
    <citation type="submission" date="2020-11" db="EMBL/GenBank/DDBJ databases">
        <authorList>
            <person name="Whitehead M."/>
        </authorList>
    </citation>
    <scope>NUCLEOTIDE SEQUENCE</scope>
    <source>
        <strain evidence="3">EGII</strain>
    </source>
</reference>